<evidence type="ECO:0000256" key="1">
    <source>
        <dbReference type="SAM" id="MobiDB-lite"/>
    </source>
</evidence>
<name>A0ABP8Y7Y8_9MICO</name>
<feature type="region of interest" description="Disordered" evidence="1">
    <location>
        <begin position="1"/>
        <end position="33"/>
    </location>
</feature>
<dbReference type="RefSeq" id="WP_172150888.1">
    <property type="nucleotide sequence ID" value="NZ_BAABID010000006.1"/>
</dbReference>
<dbReference type="EMBL" id="BAABID010000006">
    <property type="protein sequence ID" value="GAA4722983.1"/>
    <property type="molecule type" value="Genomic_DNA"/>
</dbReference>
<accession>A0ABP8Y7Y8</accession>
<sequence length="226" mass="25503">MPAPTDSPGRADARVSDPPRRPGEAPPLPRRRFTHPELVDLRTAWLAEQRLAADRDHTWCPDRHGWMLRDGLDAVLEPVVLPDTWGATSFYRFTELDAPVAADLLERLPEEYLRTERQNDGPSLGAVLRAVVAHPDRLRAHGYLVGPGRCDERITVEGVLVRTDHEFVLGDHHGPGCQCDHLERFVAGLGVDDALVPPHEVGRWWGLGTGRGPAEPEQYWYRLWWD</sequence>
<proteinExistence type="predicted"/>
<evidence type="ECO:0000313" key="3">
    <source>
        <dbReference type="Proteomes" id="UP001500956"/>
    </source>
</evidence>
<feature type="compositionally biased region" description="Basic and acidic residues" evidence="1">
    <location>
        <begin position="9"/>
        <end position="23"/>
    </location>
</feature>
<evidence type="ECO:0000313" key="2">
    <source>
        <dbReference type="EMBL" id="GAA4722983.1"/>
    </source>
</evidence>
<dbReference type="Proteomes" id="UP001500956">
    <property type="component" value="Unassembled WGS sequence"/>
</dbReference>
<keyword evidence="3" id="KW-1185">Reference proteome</keyword>
<comment type="caution">
    <text evidence="2">The sequence shown here is derived from an EMBL/GenBank/DDBJ whole genome shotgun (WGS) entry which is preliminary data.</text>
</comment>
<gene>
    <name evidence="2" type="ORF">GCM10023216_10500</name>
</gene>
<protein>
    <submittedName>
        <fullName evidence="2">Uncharacterized protein</fullName>
    </submittedName>
</protein>
<organism evidence="2 3">
    <name type="scientific">Isoptericola chiayiensis</name>
    <dbReference type="NCBI Taxonomy" id="579446"/>
    <lineage>
        <taxon>Bacteria</taxon>
        <taxon>Bacillati</taxon>
        <taxon>Actinomycetota</taxon>
        <taxon>Actinomycetes</taxon>
        <taxon>Micrococcales</taxon>
        <taxon>Promicromonosporaceae</taxon>
        <taxon>Isoptericola</taxon>
    </lineage>
</organism>
<reference evidence="3" key="1">
    <citation type="journal article" date="2019" name="Int. J. Syst. Evol. Microbiol.">
        <title>The Global Catalogue of Microorganisms (GCM) 10K type strain sequencing project: providing services to taxonomists for standard genome sequencing and annotation.</title>
        <authorList>
            <consortium name="The Broad Institute Genomics Platform"/>
            <consortium name="The Broad Institute Genome Sequencing Center for Infectious Disease"/>
            <person name="Wu L."/>
            <person name="Ma J."/>
        </authorList>
    </citation>
    <scope>NUCLEOTIDE SEQUENCE [LARGE SCALE GENOMIC DNA]</scope>
    <source>
        <strain evidence="3">JCM 18063</strain>
    </source>
</reference>